<evidence type="ECO:0000313" key="1">
    <source>
        <dbReference type="EMBL" id="NOV51152.1"/>
    </source>
</evidence>
<name>A0A6M2DY41_XENCH</name>
<organism evidence="1">
    <name type="scientific">Xenopsylla cheopis</name>
    <name type="common">Oriental rat flea</name>
    <name type="synonym">Pulex cheopis</name>
    <dbReference type="NCBI Taxonomy" id="163159"/>
    <lineage>
        <taxon>Eukaryota</taxon>
        <taxon>Metazoa</taxon>
        <taxon>Ecdysozoa</taxon>
        <taxon>Arthropoda</taxon>
        <taxon>Hexapoda</taxon>
        <taxon>Insecta</taxon>
        <taxon>Pterygota</taxon>
        <taxon>Neoptera</taxon>
        <taxon>Endopterygota</taxon>
        <taxon>Siphonaptera</taxon>
        <taxon>Pulicidae</taxon>
        <taxon>Xenopsyllinae</taxon>
        <taxon>Xenopsylla</taxon>
    </lineage>
</organism>
<accession>A0A6M2DY41</accession>
<reference evidence="1" key="1">
    <citation type="submission" date="2020-03" db="EMBL/GenBank/DDBJ databases">
        <title>Transcriptomic Profiling of the Digestive Tract of the Rat Flea, Xenopsylla cheopis, Following Blood Feeding and Infection with Yersinia pestis.</title>
        <authorList>
            <person name="Bland D.M."/>
            <person name="Martens C.A."/>
            <person name="Virtaneva K."/>
            <person name="Kanakabandi K."/>
            <person name="Long D."/>
            <person name="Rosenke R."/>
            <person name="Saturday G.A."/>
            <person name="Hoyt F.H."/>
            <person name="Bruno D.P."/>
            <person name="Ribeiro J.M.C."/>
            <person name="Hinnebusch J."/>
        </authorList>
    </citation>
    <scope>NUCLEOTIDE SEQUENCE</scope>
</reference>
<protein>
    <submittedName>
        <fullName evidence="1">Putative secreted protein</fullName>
    </submittedName>
</protein>
<dbReference type="AlphaFoldDB" id="A0A6M2DY41"/>
<sequence>MISWLVWMKKLCQIASAIYNILLWKFLHINILEKVMKEPLVVANVTIQKGVLLPVKSWWAAKLKNVLATL</sequence>
<proteinExistence type="predicted"/>
<dbReference type="EMBL" id="GIIL01007426">
    <property type="protein sequence ID" value="NOV51152.1"/>
    <property type="molecule type" value="Transcribed_RNA"/>
</dbReference>